<sequence length="800" mass="91475">MACPSSSHIPLFEYPRVSIQMSKNIRYRPQTPPNTTVPGTTSTPVRHHGSSCQAVSDAFKNLLVNSAAPVIAYDVENNEKTSVHEMLNFFLSQCATNNNNPAKQQHHEFTHLNHVLDAIMPICNKVETMDDVKEYCKEVEIEIDRYAPFVKLSNKILQKTATMKFPGLREPSLKILFHRSDPCDIKALHNGMETSRKPDVRDTDLTMAKDTASLEELNMPYVDFSMTSALVQPLRGFSWSDLLAVAEFKLRYKSCDDPPKKYGTSLTKKIKHVEDVRGPLYAAPADDTPQLPEKKSSTLLEKDPNLEPGIIKWLQQVQKQQQHPKRSAAETSADRTLTTIRSEDEAKKASKSPPPILVEKEISETMNTIPPVVQNAMYGTEILCRGPYASHAITLLILDDVVWIWWFDRQGAIQSAGINFVQDLPYFVVLLVVFQRFDFGHWGVLEEFWPHMIHSIPQFNVKFCTENIVVAAEPRADLYQRYSLTGRCTQVYTAIGALDKQYQPLSTNPLVLGELSSDSLALKMYWPEESRPNEAEILKRAFALGKTQDAIHDHIPELLASRDHVCSTGIIREWLGLKYAEEENNRYRILRILLFRKLKPLDPEQLPMKDFMRGWKQCLTCHFYLWEGGIEHGDISLGNLMWDSNKKKGVLADFDLATLRDNADKRGGERTGTVPFMALNLLTKEYFDGKITHLYRHDVESFVWILIWVCTRQNSEWSRNMWNTSNYDACHSSKFRFIFQGHLKVTRLEQDDLWGLVTALIGWVKSVNEVPAQGSQQCEPARGQVFKEVLKIVDDNWAWN</sequence>
<gene>
    <name evidence="3" type="ORF">BDZ94DRAFT_1301484</name>
</gene>
<dbReference type="EMBL" id="MU150351">
    <property type="protein sequence ID" value="KAF9458041.1"/>
    <property type="molecule type" value="Genomic_DNA"/>
</dbReference>
<organism evidence="3 4">
    <name type="scientific">Collybia nuda</name>
    <dbReference type="NCBI Taxonomy" id="64659"/>
    <lineage>
        <taxon>Eukaryota</taxon>
        <taxon>Fungi</taxon>
        <taxon>Dikarya</taxon>
        <taxon>Basidiomycota</taxon>
        <taxon>Agaricomycotina</taxon>
        <taxon>Agaricomycetes</taxon>
        <taxon>Agaricomycetidae</taxon>
        <taxon>Agaricales</taxon>
        <taxon>Tricholomatineae</taxon>
        <taxon>Clitocybaceae</taxon>
        <taxon>Collybia</taxon>
    </lineage>
</organism>
<dbReference type="OrthoDB" id="5569250at2759"/>
<comment type="caution">
    <text evidence="3">The sequence shown here is derived from an EMBL/GenBank/DDBJ whole genome shotgun (WGS) entry which is preliminary data.</text>
</comment>
<protein>
    <recommendedName>
        <fullName evidence="2">Fungal-type protein kinase domain-containing protein</fullName>
    </recommendedName>
</protein>
<evidence type="ECO:0000256" key="1">
    <source>
        <dbReference type="SAM" id="MobiDB-lite"/>
    </source>
</evidence>
<feature type="region of interest" description="Disordered" evidence="1">
    <location>
        <begin position="27"/>
        <end position="49"/>
    </location>
</feature>
<evidence type="ECO:0000313" key="4">
    <source>
        <dbReference type="Proteomes" id="UP000807353"/>
    </source>
</evidence>
<evidence type="ECO:0000313" key="3">
    <source>
        <dbReference type="EMBL" id="KAF9458041.1"/>
    </source>
</evidence>
<keyword evidence="4" id="KW-1185">Reference proteome</keyword>
<dbReference type="SUPFAM" id="SSF56112">
    <property type="entry name" value="Protein kinase-like (PK-like)"/>
    <property type="match status" value="1"/>
</dbReference>
<feature type="region of interest" description="Disordered" evidence="1">
    <location>
        <begin position="279"/>
        <end position="301"/>
    </location>
</feature>
<feature type="region of interest" description="Disordered" evidence="1">
    <location>
        <begin position="321"/>
        <end position="353"/>
    </location>
</feature>
<feature type="domain" description="Fungal-type protein kinase" evidence="2">
    <location>
        <begin position="346"/>
        <end position="710"/>
    </location>
</feature>
<feature type="compositionally biased region" description="Basic and acidic residues" evidence="1">
    <location>
        <begin position="292"/>
        <end position="301"/>
    </location>
</feature>
<dbReference type="AlphaFoldDB" id="A0A9P5XYL9"/>
<dbReference type="Gene3D" id="1.10.510.10">
    <property type="entry name" value="Transferase(Phosphotransferase) domain 1"/>
    <property type="match status" value="1"/>
</dbReference>
<dbReference type="PANTHER" id="PTHR38248">
    <property type="entry name" value="FUNK1 6"/>
    <property type="match status" value="1"/>
</dbReference>
<feature type="compositionally biased region" description="Polar residues" evidence="1">
    <location>
        <begin position="33"/>
        <end position="49"/>
    </location>
</feature>
<dbReference type="Pfam" id="PF17667">
    <property type="entry name" value="Pkinase_fungal"/>
    <property type="match status" value="1"/>
</dbReference>
<dbReference type="InterPro" id="IPR011009">
    <property type="entry name" value="Kinase-like_dom_sf"/>
</dbReference>
<dbReference type="Proteomes" id="UP000807353">
    <property type="component" value="Unassembled WGS sequence"/>
</dbReference>
<name>A0A9P5XYL9_9AGAR</name>
<dbReference type="PANTHER" id="PTHR38248:SF2">
    <property type="entry name" value="FUNK1 11"/>
    <property type="match status" value="1"/>
</dbReference>
<evidence type="ECO:0000259" key="2">
    <source>
        <dbReference type="Pfam" id="PF17667"/>
    </source>
</evidence>
<accession>A0A9P5XYL9</accession>
<reference evidence="3" key="1">
    <citation type="submission" date="2020-11" db="EMBL/GenBank/DDBJ databases">
        <authorList>
            <consortium name="DOE Joint Genome Institute"/>
            <person name="Ahrendt S."/>
            <person name="Riley R."/>
            <person name="Andreopoulos W."/>
            <person name="Labutti K."/>
            <person name="Pangilinan J."/>
            <person name="Ruiz-Duenas F.J."/>
            <person name="Barrasa J.M."/>
            <person name="Sanchez-Garcia M."/>
            <person name="Camarero S."/>
            <person name="Miyauchi S."/>
            <person name="Serrano A."/>
            <person name="Linde D."/>
            <person name="Babiker R."/>
            <person name="Drula E."/>
            <person name="Ayuso-Fernandez I."/>
            <person name="Pacheco R."/>
            <person name="Padilla G."/>
            <person name="Ferreira P."/>
            <person name="Barriuso J."/>
            <person name="Kellner H."/>
            <person name="Castanera R."/>
            <person name="Alfaro M."/>
            <person name="Ramirez L."/>
            <person name="Pisabarro A.G."/>
            <person name="Kuo A."/>
            <person name="Tritt A."/>
            <person name="Lipzen A."/>
            <person name="He G."/>
            <person name="Yan M."/>
            <person name="Ng V."/>
            <person name="Cullen D."/>
            <person name="Martin F."/>
            <person name="Rosso M.-N."/>
            <person name="Henrissat B."/>
            <person name="Hibbett D."/>
            <person name="Martinez A.T."/>
            <person name="Grigoriev I.V."/>
        </authorList>
    </citation>
    <scope>NUCLEOTIDE SEQUENCE</scope>
    <source>
        <strain evidence="3">CBS 247.69</strain>
    </source>
</reference>
<proteinExistence type="predicted"/>
<dbReference type="InterPro" id="IPR040976">
    <property type="entry name" value="Pkinase_fungal"/>
</dbReference>